<accession>A0A1E5QFN0</accession>
<sequence length="108" mass="11020">MQQMHPGNLSLRARVAELAADPNARTIAVGVATVAIAPLLLPLVKPALKATIKTGVMLMEKTKGAIAETGEAIADIAAEARAEALAEAQQKAAFPAVLPIAKSPSTEG</sequence>
<organism evidence="2">
    <name type="scientific">Desertifilum tharense IPPAS B-1220</name>
    <dbReference type="NCBI Taxonomy" id="1781255"/>
    <lineage>
        <taxon>Bacteria</taxon>
        <taxon>Bacillati</taxon>
        <taxon>Cyanobacteriota</taxon>
        <taxon>Cyanophyceae</taxon>
        <taxon>Desertifilales</taxon>
        <taxon>Desertifilaceae</taxon>
        <taxon>Desertifilum</taxon>
    </lineage>
</organism>
<dbReference type="RefSeq" id="WP_069969284.1">
    <property type="nucleotide sequence ID" value="NZ_CM124774.1"/>
</dbReference>
<feature type="transmembrane region" description="Helical" evidence="1">
    <location>
        <begin position="27"/>
        <end position="44"/>
    </location>
</feature>
<keyword evidence="1" id="KW-0472">Membrane</keyword>
<name>A0A1E5QFN0_9CYAN</name>
<keyword evidence="1" id="KW-1133">Transmembrane helix</keyword>
<dbReference type="InterPro" id="IPR033456">
    <property type="entry name" value="DUF5132"/>
</dbReference>
<dbReference type="Pfam" id="PF17195">
    <property type="entry name" value="DUF5132"/>
    <property type="match status" value="1"/>
</dbReference>
<proteinExistence type="predicted"/>
<reference evidence="2" key="1">
    <citation type="submission" date="2016-09" db="EMBL/GenBank/DDBJ databases">
        <title>Draft genome of thermotolerant cyanobacterium Desertifilum sp. strain IPPAS B-1220.</title>
        <authorList>
            <person name="Sinetova M.A."/>
            <person name="Bolakhan K."/>
            <person name="Zayadan B.K."/>
            <person name="Mironov K.S."/>
            <person name="Ustinova V."/>
            <person name="Kupriyanova E.V."/>
            <person name="Sidorov R.A."/>
            <person name="Skrypnik A.N."/>
            <person name="Gogoleva N.E."/>
            <person name="Gogolev Y.V."/>
            <person name="Los D.A."/>
        </authorList>
    </citation>
    <scope>NUCLEOTIDE SEQUENCE [LARGE SCALE GENOMIC DNA]</scope>
    <source>
        <strain evidence="2">IPPAS B-1220</strain>
    </source>
</reference>
<evidence type="ECO:0000256" key="1">
    <source>
        <dbReference type="SAM" id="Phobius"/>
    </source>
</evidence>
<protein>
    <submittedName>
        <fullName evidence="2">DUF5132 domain-containing protein</fullName>
    </submittedName>
</protein>
<dbReference type="EMBL" id="MJGC01000099">
    <property type="protein sequence ID" value="OEJ73143.1"/>
    <property type="molecule type" value="Genomic_DNA"/>
</dbReference>
<evidence type="ECO:0000313" key="2">
    <source>
        <dbReference type="EMBL" id="OEJ73143.1"/>
    </source>
</evidence>
<comment type="caution">
    <text evidence="2">The sequence shown here is derived from an EMBL/GenBank/DDBJ whole genome shotgun (WGS) entry which is preliminary data.</text>
</comment>
<keyword evidence="1" id="KW-0812">Transmembrane</keyword>
<gene>
    <name evidence="2" type="ORF">BH720_21595</name>
</gene>
<dbReference type="AlphaFoldDB" id="A0A1E5QFN0"/>